<keyword evidence="1" id="KW-0805">Transcription regulation</keyword>
<name>A0A1G7GB28_9FLAO</name>
<keyword evidence="2" id="KW-0238">DNA-binding</keyword>
<dbReference type="RefSeq" id="WP_091871268.1">
    <property type="nucleotide sequence ID" value="NZ_FNAO01000008.1"/>
</dbReference>
<sequence>MGYFRIQYNPIEICRTVITERLTVLGISFSMNAQGALRVHGKLTDENRLQIDEALKPYGISLIEKESENMVEGIKYAIEELLDSPAVRTEKVSAYLSEKLGYSYSSLANRFSEETYTSIENFVILRRIEHAKNLMLLGGISLTEIAHKLDYSSVAHLSRQFKKTTGLTPTTFLRIIEKRKTPDSPNHTE</sequence>
<dbReference type="InterPro" id="IPR018060">
    <property type="entry name" value="HTH_AraC"/>
</dbReference>
<protein>
    <submittedName>
        <fullName evidence="5">Transcriptional regulator, AraC family</fullName>
    </submittedName>
</protein>
<dbReference type="SMART" id="SM00342">
    <property type="entry name" value="HTH_ARAC"/>
    <property type="match status" value="1"/>
</dbReference>
<dbReference type="Proteomes" id="UP000199109">
    <property type="component" value="Unassembled WGS sequence"/>
</dbReference>
<dbReference type="InterPro" id="IPR009057">
    <property type="entry name" value="Homeodomain-like_sf"/>
</dbReference>
<dbReference type="GO" id="GO:0003700">
    <property type="term" value="F:DNA-binding transcription factor activity"/>
    <property type="evidence" value="ECO:0007669"/>
    <property type="project" value="InterPro"/>
</dbReference>
<evidence type="ECO:0000259" key="4">
    <source>
        <dbReference type="PROSITE" id="PS01124"/>
    </source>
</evidence>
<reference evidence="5 6" key="1">
    <citation type="submission" date="2016-10" db="EMBL/GenBank/DDBJ databases">
        <authorList>
            <person name="de Groot N.N."/>
        </authorList>
    </citation>
    <scope>NUCLEOTIDE SEQUENCE [LARGE SCALE GENOMIC DNA]</scope>
    <source>
        <strain evidence="5 6">DSM 23421</strain>
    </source>
</reference>
<evidence type="ECO:0000313" key="6">
    <source>
        <dbReference type="Proteomes" id="UP000199109"/>
    </source>
</evidence>
<organism evidence="5 6">
    <name type="scientific">Pricia antarctica</name>
    <dbReference type="NCBI Taxonomy" id="641691"/>
    <lineage>
        <taxon>Bacteria</taxon>
        <taxon>Pseudomonadati</taxon>
        <taxon>Bacteroidota</taxon>
        <taxon>Flavobacteriia</taxon>
        <taxon>Flavobacteriales</taxon>
        <taxon>Flavobacteriaceae</taxon>
        <taxon>Pricia</taxon>
    </lineage>
</organism>
<dbReference type="PROSITE" id="PS01124">
    <property type="entry name" value="HTH_ARAC_FAMILY_2"/>
    <property type="match status" value="1"/>
</dbReference>
<dbReference type="AlphaFoldDB" id="A0A1G7GB28"/>
<keyword evidence="6" id="KW-1185">Reference proteome</keyword>
<evidence type="ECO:0000256" key="1">
    <source>
        <dbReference type="ARBA" id="ARBA00023015"/>
    </source>
</evidence>
<dbReference type="OrthoDB" id="952277at2"/>
<evidence type="ECO:0000313" key="5">
    <source>
        <dbReference type="EMBL" id="SDE85348.1"/>
    </source>
</evidence>
<dbReference type="GO" id="GO:0043565">
    <property type="term" value="F:sequence-specific DNA binding"/>
    <property type="evidence" value="ECO:0007669"/>
    <property type="project" value="InterPro"/>
</dbReference>
<evidence type="ECO:0000256" key="3">
    <source>
        <dbReference type="ARBA" id="ARBA00023163"/>
    </source>
</evidence>
<dbReference type="Pfam" id="PF12833">
    <property type="entry name" value="HTH_18"/>
    <property type="match status" value="1"/>
</dbReference>
<dbReference type="Gene3D" id="1.10.10.60">
    <property type="entry name" value="Homeodomain-like"/>
    <property type="match status" value="1"/>
</dbReference>
<feature type="domain" description="HTH araC/xylS-type" evidence="4">
    <location>
        <begin position="72"/>
        <end position="175"/>
    </location>
</feature>
<evidence type="ECO:0000256" key="2">
    <source>
        <dbReference type="ARBA" id="ARBA00023125"/>
    </source>
</evidence>
<accession>A0A1G7GB28</accession>
<gene>
    <name evidence="5" type="ORF">SAMN05421636_10854</name>
</gene>
<dbReference type="SUPFAM" id="SSF46689">
    <property type="entry name" value="Homeodomain-like"/>
    <property type="match status" value="1"/>
</dbReference>
<dbReference type="PANTHER" id="PTHR43280:SF2">
    <property type="entry name" value="HTH-TYPE TRANSCRIPTIONAL REGULATOR EXSA"/>
    <property type="match status" value="1"/>
</dbReference>
<keyword evidence="3" id="KW-0804">Transcription</keyword>
<dbReference type="PANTHER" id="PTHR43280">
    <property type="entry name" value="ARAC-FAMILY TRANSCRIPTIONAL REGULATOR"/>
    <property type="match status" value="1"/>
</dbReference>
<dbReference type="STRING" id="641691.SAMN05421636_10854"/>
<dbReference type="EMBL" id="FNAO01000008">
    <property type="protein sequence ID" value="SDE85348.1"/>
    <property type="molecule type" value="Genomic_DNA"/>
</dbReference>
<proteinExistence type="predicted"/>